<dbReference type="InterPro" id="IPR036322">
    <property type="entry name" value="WD40_repeat_dom_sf"/>
</dbReference>
<dbReference type="SUPFAM" id="SSF50969">
    <property type="entry name" value="YVTN repeat-like/Quinoprotein amine dehydrogenase"/>
    <property type="match status" value="1"/>
</dbReference>
<dbReference type="InterPro" id="IPR007111">
    <property type="entry name" value="NACHT_NTPase"/>
</dbReference>
<dbReference type="Pfam" id="PF25469">
    <property type="entry name" value="WHD_NWD1"/>
    <property type="match status" value="1"/>
</dbReference>
<dbReference type="InterPro" id="IPR057588">
    <property type="entry name" value="NWD1/2-like_WH"/>
</dbReference>
<organism evidence="6 8">
    <name type="scientific">Adineta steineri</name>
    <dbReference type="NCBI Taxonomy" id="433720"/>
    <lineage>
        <taxon>Eukaryota</taxon>
        <taxon>Metazoa</taxon>
        <taxon>Spiralia</taxon>
        <taxon>Gnathifera</taxon>
        <taxon>Rotifera</taxon>
        <taxon>Eurotatoria</taxon>
        <taxon>Bdelloidea</taxon>
        <taxon>Adinetida</taxon>
        <taxon>Adinetidae</taxon>
        <taxon>Adineta</taxon>
    </lineage>
</organism>
<evidence type="ECO:0000313" key="6">
    <source>
        <dbReference type="EMBL" id="CAF1039527.1"/>
    </source>
</evidence>
<protein>
    <recommendedName>
        <fullName evidence="9">NACHT domain-containing protein</fullName>
    </recommendedName>
</protein>
<dbReference type="Pfam" id="PF13271">
    <property type="entry name" value="DUF4062"/>
    <property type="match status" value="1"/>
</dbReference>
<accession>A0A814JMJ8</accession>
<gene>
    <name evidence="7" type="ORF">BJG266_LOCUS21753</name>
    <name evidence="6" type="ORF">QVE165_LOCUS16994</name>
</gene>
<sequence>MENINNMDFLRGRCQEIPDVRSKVIRIFLSSTFTDTLAERDSLIENVFLKLKDYCRQKYGLEFQYVDMRWGIPNESSNSHSEVQTCINEIEICKKYSVATNFIVLLSHRYGSRPTPAIIPATLFEILYERIRLNSNDDDDDDILLSQWYRLDTNRIPAVYILQSTSSILSNINSSNTDEMKQAEKEWKRIDNRIRTCLRRAAAKCFEQGEINQDQYDDFFISITEKEILNGILTAPDANQRTLCFLREIDDIHEHLLDSKASKYIDVQYSKTGEPIVDNEAETLLNNLKYNRLPSKLQSSNIFSYKVHWTSNGINRHDHSEYLTQFNNDFYHAVKQQIDQCVKSRVLINSNPLEHEVMEHAIQCKTYSTKFHSRSDILDRLKEYIMNKNEHRACVVYGDSGCGKTSVLAKTSFEVLKWWSDRSVSVILRFLGTTPSSSTIHKTLVSISEQICQLYNLSMEIYPDILQLRCQLETDLLSKIPDNEYLLLIFDSIDQLQQDAYDCQWLPKTFPKNIKCIVSTLPDHGGILSNLNSIINYNQLSNENIEHLFIFVPPFDASTVEIIYNDWLQIKQRTLSNEQRLFITQWIKERNAIVPLFMKLVFDILCTWHSYDTIDNQLKTCRTVDDCILYLFNQLQLKHNNVLFRRALSYMTACRSGISQNELEDVLSLDDDVLKSVFEHYIPPIQRLPGILWTRIRNDLDEYITEKEVDDSPVIYWYHRRFIEIVNAQYLSKTDETERTLIFSNMIDLYTEAWKEKNKPLKIDNKKLIDKYHLFESNGEIQANRLITSQPIEFIDDYGQIQYNKRKLNELPEILCKLSPNLAIPIAVNKVFFNYSFMHAKTQCSSFDDIAFLMQHFKETSIQQLSKEVLDMKQEIDILLMIYMIVGRLLEEYPNNYVFEFSSRLLNFFGIKPNITHLIKQFDEQSINHWSLIVPYCQMQPPGSGLVYSMNKHTASVTHLDLTDDQTAAISLSNRIVVIDMTTGRTALDVKLPVLNESYLNSTTLPNISYSNETKYTNIPNKNYQQFHFLVNSLHHMYFVSADDKVKFEKISNIGFMIVEILDLKHGLCIITELDGNSIECWDLIHNRQVARLDSFSSQIKYVFCIRSYKMIVVVCQDGMTNFYSIMDLHQTSFTHRGSTQIDQHVNLIAVDESNLIYTYEGSAPNDFIYINLKCIHESKNILSDTDIIKKAITFDRPIETKTIKKIVLPNRTRLNMNSTESFHSPLFIAMTTNCLCVIHQCEDQNFSYARIDGYFDIVAMHENNQNTIYTARGGIIDIFVWKCIKTDEDTCSHTYELYASIDISSSPVTGIKPVIGSTLIFLCSLANGAIHIYQTEQLHEAYKAVPSFPRTKNVIATVQLHDTIAITLDNERRELAIWSYQHSTSIDSIRLYSDPLMVNEFAIISNKFSSNMIFILIILNNHRIEIYPCELLHHEPVFVLQLHSPTRVHSTTYGDFLLLTNTGSLCSIVQQTSSYDNIEFKQTNNIQLNIPCSMMFSTIVNLDSNESLVVFDDNLQSIAIWTHTCLLIYIDITHSEHLLSLNLKNYSNEQTQDSILLHFNDKSLVIENECEQICLNETATYVFVVIKPRILFMYRVNNGQQMAKLFLYDSVISMRVNNDFIVFAMNDRRLLTLMIADPNDPNVQKKIQALPSRNSQREIQSNTFQLIQHLQKCTDMDLNDHDDDDDDDVVEIMRPNYPRRLSVFRFVNHFQESNTNENENKLIESVPNDSHNEVEFSNNASTTVTQQQIKHDMNDIHQKVVEYDQQQLTGVQLANVGNRNLKIINNYSVTSSTCSLF</sequence>
<dbReference type="EMBL" id="CAJNOM010000097">
    <property type="protein sequence ID" value="CAF1039527.1"/>
    <property type="molecule type" value="Genomic_DNA"/>
</dbReference>
<evidence type="ECO:0000259" key="3">
    <source>
        <dbReference type="Pfam" id="PF05729"/>
    </source>
</evidence>
<evidence type="ECO:0000313" key="7">
    <source>
        <dbReference type="EMBL" id="CAF1108367.1"/>
    </source>
</evidence>
<keyword evidence="8" id="KW-1185">Reference proteome</keyword>
<feature type="domain" description="DUF4062" evidence="4">
    <location>
        <begin position="26"/>
        <end position="114"/>
    </location>
</feature>
<evidence type="ECO:0000256" key="2">
    <source>
        <dbReference type="ARBA" id="ARBA00022737"/>
    </source>
</evidence>
<dbReference type="OrthoDB" id="10043725at2759"/>
<dbReference type="Pfam" id="PF05729">
    <property type="entry name" value="NACHT"/>
    <property type="match status" value="1"/>
</dbReference>
<name>A0A814JMJ8_9BILA</name>
<dbReference type="Proteomes" id="UP000663877">
    <property type="component" value="Unassembled WGS sequence"/>
</dbReference>
<dbReference type="Gene3D" id="3.40.50.300">
    <property type="entry name" value="P-loop containing nucleotide triphosphate hydrolases"/>
    <property type="match status" value="1"/>
</dbReference>
<keyword evidence="1" id="KW-0853">WD repeat</keyword>
<keyword evidence="2" id="KW-0677">Repeat</keyword>
<reference evidence="6" key="1">
    <citation type="submission" date="2021-02" db="EMBL/GenBank/DDBJ databases">
        <authorList>
            <person name="Nowell W R."/>
        </authorList>
    </citation>
    <scope>NUCLEOTIDE SEQUENCE</scope>
</reference>
<dbReference type="InterPro" id="IPR011044">
    <property type="entry name" value="Quino_amine_DH_bsu"/>
</dbReference>
<dbReference type="PANTHER" id="PTHR19871:SF14">
    <property type="entry name" value="DUF4062 DOMAIN-CONTAINING PROTEIN"/>
    <property type="match status" value="1"/>
</dbReference>
<dbReference type="InterPro" id="IPR027417">
    <property type="entry name" value="P-loop_NTPase"/>
</dbReference>
<dbReference type="EMBL" id="CAJNOI010000131">
    <property type="protein sequence ID" value="CAF1108367.1"/>
    <property type="molecule type" value="Genomic_DNA"/>
</dbReference>
<dbReference type="InterPro" id="IPR052752">
    <property type="entry name" value="NACHT-WD_repeat"/>
</dbReference>
<feature type="domain" description="NWD1/2-like winged helix-turn-helix" evidence="5">
    <location>
        <begin position="638"/>
        <end position="736"/>
    </location>
</feature>
<dbReference type="Proteomes" id="UP000663832">
    <property type="component" value="Unassembled WGS sequence"/>
</dbReference>
<dbReference type="PANTHER" id="PTHR19871">
    <property type="entry name" value="BETA TRANSDUCIN-RELATED PROTEIN"/>
    <property type="match status" value="1"/>
</dbReference>
<dbReference type="SUPFAM" id="SSF50978">
    <property type="entry name" value="WD40 repeat-like"/>
    <property type="match status" value="1"/>
</dbReference>
<dbReference type="SUPFAM" id="SSF52540">
    <property type="entry name" value="P-loop containing nucleoside triphosphate hydrolases"/>
    <property type="match status" value="1"/>
</dbReference>
<evidence type="ECO:0008006" key="9">
    <source>
        <dbReference type="Google" id="ProtNLM"/>
    </source>
</evidence>
<evidence type="ECO:0000313" key="8">
    <source>
        <dbReference type="Proteomes" id="UP000663832"/>
    </source>
</evidence>
<proteinExistence type="predicted"/>
<comment type="caution">
    <text evidence="6">The sequence shown here is derived from an EMBL/GenBank/DDBJ whole genome shotgun (WGS) entry which is preliminary data.</text>
</comment>
<feature type="domain" description="NACHT" evidence="3">
    <location>
        <begin position="392"/>
        <end position="528"/>
    </location>
</feature>
<evidence type="ECO:0000259" key="5">
    <source>
        <dbReference type="Pfam" id="PF25469"/>
    </source>
</evidence>
<evidence type="ECO:0000256" key="1">
    <source>
        <dbReference type="ARBA" id="ARBA00022574"/>
    </source>
</evidence>
<evidence type="ECO:0000259" key="4">
    <source>
        <dbReference type="Pfam" id="PF13271"/>
    </source>
</evidence>
<dbReference type="InterPro" id="IPR025139">
    <property type="entry name" value="DUF4062"/>
</dbReference>